<reference evidence="2 3" key="1">
    <citation type="submission" date="2020-05" db="EMBL/GenBank/DDBJ databases">
        <title>Strain PA2F3 complete genome.</title>
        <authorList>
            <person name="Kim Y.-S."/>
            <person name="Kim S.-J."/>
            <person name="Jung H.-k."/>
            <person name="Kim S.-E."/>
            <person name="Kim K.-H."/>
        </authorList>
    </citation>
    <scope>NUCLEOTIDE SEQUENCE [LARGE SCALE GENOMIC DNA]</scope>
    <source>
        <strain evidence="2 3">PA2F3</strain>
    </source>
</reference>
<dbReference type="RefSeq" id="WP_172990139.1">
    <property type="nucleotide sequence ID" value="NZ_CP054038.1"/>
</dbReference>
<protein>
    <submittedName>
        <fullName evidence="2">Prepilin-type N-terminal cleavage/methylation domain-containing protein</fullName>
    </submittedName>
</protein>
<dbReference type="EMBL" id="CP054038">
    <property type="protein sequence ID" value="QKJ19702.1"/>
    <property type="molecule type" value="Genomic_DNA"/>
</dbReference>
<evidence type="ECO:0000313" key="3">
    <source>
        <dbReference type="Proteomes" id="UP000502498"/>
    </source>
</evidence>
<organism evidence="2 3">
    <name type="scientific">Microbacterium hominis</name>
    <dbReference type="NCBI Taxonomy" id="162426"/>
    <lineage>
        <taxon>Bacteria</taxon>
        <taxon>Bacillati</taxon>
        <taxon>Actinomycetota</taxon>
        <taxon>Actinomycetes</taxon>
        <taxon>Micrococcales</taxon>
        <taxon>Microbacteriaceae</taxon>
        <taxon>Microbacterium</taxon>
    </lineage>
</organism>
<accession>A0A7D4TNJ1</accession>
<dbReference type="InterPro" id="IPR012902">
    <property type="entry name" value="N_methyl_site"/>
</dbReference>
<sequence>MTHSAHRDRDDAGLGLIELIVAIVVSGIVVGAIVMIFVNSWKTQEEVTSVSQATTRGQLIGSTIERAMRNAIEFEVSSGGTELRVRTTLDGSLRCQGFRLTADSARFTTSSGALTGDASAWPAWQTGIAARGTTAFFAAAGDTVTYTFDITTESAPVRFAGEASTRTPTTGVSSPCW</sequence>
<keyword evidence="1" id="KW-1133">Transmembrane helix</keyword>
<feature type="transmembrane region" description="Helical" evidence="1">
    <location>
        <begin position="12"/>
        <end position="38"/>
    </location>
</feature>
<name>A0A7D4TNJ1_9MICO</name>
<dbReference type="AlphaFoldDB" id="A0A7D4TNJ1"/>
<dbReference type="Pfam" id="PF07963">
    <property type="entry name" value="N_methyl"/>
    <property type="match status" value="1"/>
</dbReference>
<dbReference type="InterPro" id="IPR045584">
    <property type="entry name" value="Pilin-like"/>
</dbReference>
<gene>
    <name evidence="2" type="ORF">HQM25_10220</name>
</gene>
<proteinExistence type="predicted"/>
<keyword evidence="1" id="KW-0472">Membrane</keyword>
<evidence type="ECO:0000256" key="1">
    <source>
        <dbReference type="SAM" id="Phobius"/>
    </source>
</evidence>
<dbReference type="Proteomes" id="UP000502498">
    <property type="component" value="Chromosome"/>
</dbReference>
<dbReference type="SUPFAM" id="SSF54523">
    <property type="entry name" value="Pili subunits"/>
    <property type="match status" value="1"/>
</dbReference>
<evidence type="ECO:0000313" key="2">
    <source>
        <dbReference type="EMBL" id="QKJ19702.1"/>
    </source>
</evidence>
<keyword evidence="1" id="KW-0812">Transmembrane</keyword>